<dbReference type="GO" id="GO:0051781">
    <property type="term" value="P:positive regulation of cell division"/>
    <property type="evidence" value="ECO:0007669"/>
    <property type="project" value="UniProtKB-KW"/>
</dbReference>
<evidence type="ECO:0000256" key="5">
    <source>
        <dbReference type="ARBA" id="ARBA00022657"/>
    </source>
</evidence>
<evidence type="ECO:0000256" key="1">
    <source>
        <dbReference type="ARBA" id="ARBA00004613"/>
    </source>
</evidence>
<evidence type="ECO:0000256" key="14">
    <source>
        <dbReference type="ARBA" id="ARBA00064778"/>
    </source>
</evidence>
<dbReference type="SUPFAM" id="SSF57501">
    <property type="entry name" value="Cystine-knot cytokines"/>
    <property type="match status" value="1"/>
</dbReference>
<dbReference type="GO" id="GO:0030154">
    <property type="term" value="P:cell differentiation"/>
    <property type="evidence" value="ECO:0007669"/>
    <property type="project" value="UniProtKB-KW"/>
</dbReference>
<dbReference type="GeneTree" id="ENSGT00940000159726"/>
<keyword evidence="6" id="KW-0165">Cleavage on pair of basic residues</keyword>
<keyword evidence="4" id="KW-0964">Secreted</keyword>
<dbReference type="GO" id="GO:0005172">
    <property type="term" value="F:vascular endothelial growth factor receptor binding"/>
    <property type="evidence" value="ECO:0007669"/>
    <property type="project" value="TreeGrafter"/>
</dbReference>
<evidence type="ECO:0000256" key="12">
    <source>
        <dbReference type="ARBA" id="ARBA00023180"/>
    </source>
</evidence>
<evidence type="ECO:0000256" key="3">
    <source>
        <dbReference type="ARBA" id="ARBA00022473"/>
    </source>
</evidence>
<dbReference type="InterPro" id="IPR050507">
    <property type="entry name" value="PDGF/VEGF_growth_factor"/>
</dbReference>
<dbReference type="Gene3D" id="2.10.90.10">
    <property type="entry name" value="Cystine-knot cytokines"/>
    <property type="match status" value="1"/>
</dbReference>
<dbReference type="PANTHER" id="PTHR12025">
    <property type="entry name" value="VASCULAR ENDOTHELIAL GROWTH FACTOR"/>
    <property type="match status" value="1"/>
</dbReference>
<evidence type="ECO:0000256" key="18">
    <source>
        <dbReference type="SAM" id="SignalP"/>
    </source>
</evidence>
<dbReference type="Proteomes" id="UP000694569">
    <property type="component" value="Unplaced"/>
</dbReference>
<keyword evidence="11" id="KW-1015">Disulfide bond</keyword>
<organism evidence="20 21">
    <name type="scientific">Leptobrachium leishanense</name>
    <name type="common">Leishan spiny toad</name>
    <dbReference type="NCBI Taxonomy" id="445787"/>
    <lineage>
        <taxon>Eukaryota</taxon>
        <taxon>Metazoa</taxon>
        <taxon>Chordata</taxon>
        <taxon>Craniata</taxon>
        <taxon>Vertebrata</taxon>
        <taxon>Euteleostomi</taxon>
        <taxon>Amphibia</taxon>
        <taxon>Batrachia</taxon>
        <taxon>Anura</taxon>
        <taxon>Pelobatoidea</taxon>
        <taxon>Megophryidae</taxon>
        <taxon>Leptobrachium</taxon>
    </lineage>
</organism>
<sequence length="342" mass="38810">MKKLWIVAIFFAFALHLLRGFDYDEGSMEGISQAEIEQKIRAAANLEELLSITHPKELKLWRCRSKLRSYIGSDSKSTPQRFTRFAAASYDISILKAIDEEWQKTQCMPRETCVDVEKDLGTVKSSFFKPPCVSVFRCGGCCNEEGVSCVNTSTSYVYKTLFEISLPLTQAPEPITVKVANHTSCKCSSTSPRPPFGIIRRSVPHLDHGCSHENKLCPSGWQWDSIQCDCVLEKEPTIIRRREALAICGEHMEFEDTCECVCHRTCPEHYVLNPENCSCECRETLDSCAQKKKIFHPKNCSCEDECPLQIKVCPFGKQVCAKHFRCPKEKRGSNSSQIRENP</sequence>
<gene>
    <name evidence="20" type="primary">VEGFD</name>
</gene>
<evidence type="ECO:0000256" key="8">
    <source>
        <dbReference type="ARBA" id="ARBA00022737"/>
    </source>
</evidence>
<keyword evidence="10 17" id="KW-0339">Growth factor</keyword>
<dbReference type="GO" id="GO:0048010">
    <property type="term" value="P:vascular endothelial growth factor receptor signaling pathway"/>
    <property type="evidence" value="ECO:0007669"/>
    <property type="project" value="TreeGrafter"/>
</dbReference>
<dbReference type="InterPro" id="IPR023581">
    <property type="entry name" value="PD_growth_factor_CS"/>
</dbReference>
<dbReference type="Ensembl" id="ENSLLET00000004110.1">
    <property type="protein sequence ID" value="ENSLLEP00000003925.1"/>
    <property type="gene ID" value="ENSLLEG00000002526.1"/>
</dbReference>
<dbReference type="GO" id="GO:0060754">
    <property type="term" value="P:positive regulation of mast cell chemotaxis"/>
    <property type="evidence" value="ECO:0007669"/>
    <property type="project" value="TreeGrafter"/>
</dbReference>
<dbReference type="InterPro" id="IPR000072">
    <property type="entry name" value="PDGF/VEGF_dom"/>
</dbReference>
<evidence type="ECO:0000256" key="2">
    <source>
        <dbReference type="ARBA" id="ARBA00006686"/>
    </source>
</evidence>
<keyword evidence="5" id="KW-0037">Angiogenesis</keyword>
<dbReference type="GO" id="GO:0050930">
    <property type="term" value="P:induction of positive chemotaxis"/>
    <property type="evidence" value="ECO:0007669"/>
    <property type="project" value="TreeGrafter"/>
</dbReference>
<dbReference type="GO" id="GO:0045766">
    <property type="term" value="P:positive regulation of angiogenesis"/>
    <property type="evidence" value="ECO:0007669"/>
    <property type="project" value="TreeGrafter"/>
</dbReference>
<evidence type="ECO:0000256" key="7">
    <source>
        <dbReference type="ARBA" id="ARBA00022729"/>
    </source>
</evidence>
<keyword evidence="8" id="KW-0677">Repeat</keyword>
<dbReference type="GO" id="GO:0008083">
    <property type="term" value="F:growth factor activity"/>
    <property type="evidence" value="ECO:0007669"/>
    <property type="project" value="UniProtKB-KW"/>
</dbReference>
<dbReference type="GO" id="GO:0001938">
    <property type="term" value="P:positive regulation of endothelial cell proliferation"/>
    <property type="evidence" value="ECO:0007669"/>
    <property type="project" value="TreeGrafter"/>
</dbReference>
<dbReference type="GO" id="GO:0042056">
    <property type="term" value="F:chemoattractant activity"/>
    <property type="evidence" value="ECO:0007669"/>
    <property type="project" value="TreeGrafter"/>
</dbReference>
<dbReference type="GO" id="GO:0016020">
    <property type="term" value="C:membrane"/>
    <property type="evidence" value="ECO:0007669"/>
    <property type="project" value="InterPro"/>
</dbReference>
<dbReference type="GO" id="GO:0008015">
    <property type="term" value="P:blood circulation"/>
    <property type="evidence" value="ECO:0007669"/>
    <property type="project" value="Ensembl"/>
</dbReference>
<feature type="signal peptide" evidence="18">
    <location>
        <begin position="1"/>
        <end position="20"/>
    </location>
</feature>
<keyword evidence="21" id="KW-1185">Reference proteome</keyword>
<keyword evidence="3" id="KW-0217">Developmental protein</keyword>
<evidence type="ECO:0000256" key="17">
    <source>
        <dbReference type="RuleBase" id="RU003818"/>
    </source>
</evidence>
<dbReference type="GO" id="GO:0001666">
    <property type="term" value="P:response to hypoxia"/>
    <property type="evidence" value="ECO:0007669"/>
    <property type="project" value="TreeGrafter"/>
</dbReference>
<keyword evidence="13" id="KW-0497">Mitogen</keyword>
<dbReference type="OrthoDB" id="198735at2759"/>
<evidence type="ECO:0000256" key="13">
    <source>
        <dbReference type="ARBA" id="ARBA00023246"/>
    </source>
</evidence>
<reference evidence="20" key="2">
    <citation type="submission" date="2025-09" db="UniProtKB">
        <authorList>
            <consortium name="Ensembl"/>
        </authorList>
    </citation>
    <scope>IDENTIFICATION</scope>
</reference>
<evidence type="ECO:0000256" key="9">
    <source>
        <dbReference type="ARBA" id="ARBA00022782"/>
    </source>
</evidence>
<feature type="domain" description="Platelet-derived growth factor (PDGF) family profile" evidence="19">
    <location>
        <begin position="93"/>
        <end position="192"/>
    </location>
</feature>
<comment type="subunit">
    <text evidence="14">Homodimer; non-covalent and antiparallel.</text>
</comment>
<dbReference type="Pfam" id="PF00341">
    <property type="entry name" value="PDGF"/>
    <property type="match status" value="1"/>
</dbReference>
<dbReference type="GO" id="GO:0038084">
    <property type="term" value="P:vascular endothelial growth factor signaling pathway"/>
    <property type="evidence" value="ECO:0007669"/>
    <property type="project" value="TreeGrafter"/>
</dbReference>
<keyword evidence="12" id="KW-0325">Glycoprotein</keyword>
<accession>A0A8C5LY11</accession>
<dbReference type="PANTHER" id="PTHR12025:SF11">
    <property type="entry name" value="VASCULAR ENDOTHELIAL GROWTH FACTOR D"/>
    <property type="match status" value="1"/>
</dbReference>
<evidence type="ECO:0000256" key="10">
    <source>
        <dbReference type="ARBA" id="ARBA00023030"/>
    </source>
</evidence>
<reference evidence="20" key="1">
    <citation type="submission" date="2025-08" db="UniProtKB">
        <authorList>
            <consortium name="Ensembl"/>
        </authorList>
    </citation>
    <scope>IDENTIFICATION</scope>
</reference>
<evidence type="ECO:0000256" key="15">
    <source>
        <dbReference type="ARBA" id="ARBA00070958"/>
    </source>
</evidence>
<feature type="chain" id="PRO_5034563177" description="Vascular endothelial growth factor D" evidence="18">
    <location>
        <begin position="21"/>
        <end position="342"/>
    </location>
</feature>
<keyword evidence="7 18" id="KW-0732">Signal</keyword>
<comment type="subcellular location">
    <subcellularLocation>
        <location evidence="1">Secreted</location>
    </subcellularLocation>
</comment>
<proteinExistence type="inferred from homology"/>
<dbReference type="CDD" id="cd00135">
    <property type="entry name" value="PDGF"/>
    <property type="match status" value="1"/>
</dbReference>
<protein>
    <recommendedName>
        <fullName evidence="15">Vascular endothelial growth factor D</fullName>
    </recommendedName>
    <alternativeName>
        <fullName evidence="16">c-Fos-induced growth factor</fullName>
    </alternativeName>
</protein>
<evidence type="ECO:0000313" key="20">
    <source>
        <dbReference type="Ensembl" id="ENSLLEP00000003925.1"/>
    </source>
</evidence>
<dbReference type="GO" id="GO:0001946">
    <property type="term" value="P:lymphangiogenesis"/>
    <property type="evidence" value="ECO:0007669"/>
    <property type="project" value="Ensembl"/>
</dbReference>
<dbReference type="AlphaFoldDB" id="A0A8C5LY11"/>
<dbReference type="SMART" id="SM00141">
    <property type="entry name" value="PDGF"/>
    <property type="match status" value="1"/>
</dbReference>
<dbReference type="PROSITE" id="PS00249">
    <property type="entry name" value="PDGF_1"/>
    <property type="match status" value="1"/>
</dbReference>
<dbReference type="GO" id="GO:0005615">
    <property type="term" value="C:extracellular space"/>
    <property type="evidence" value="ECO:0007669"/>
    <property type="project" value="TreeGrafter"/>
</dbReference>
<dbReference type="PROSITE" id="PS50278">
    <property type="entry name" value="PDGF_2"/>
    <property type="match status" value="1"/>
</dbReference>
<evidence type="ECO:0000256" key="6">
    <source>
        <dbReference type="ARBA" id="ARBA00022685"/>
    </source>
</evidence>
<comment type="similarity">
    <text evidence="2 17">Belongs to the PDGF/VEGF growth factor family.</text>
</comment>
<evidence type="ECO:0000259" key="19">
    <source>
        <dbReference type="PROSITE" id="PS50278"/>
    </source>
</evidence>
<evidence type="ECO:0000256" key="16">
    <source>
        <dbReference type="ARBA" id="ARBA00082424"/>
    </source>
</evidence>
<dbReference type="InterPro" id="IPR029034">
    <property type="entry name" value="Cystine-knot_cytokine"/>
</dbReference>
<evidence type="ECO:0000256" key="4">
    <source>
        <dbReference type="ARBA" id="ARBA00022525"/>
    </source>
</evidence>
<evidence type="ECO:0000256" key="11">
    <source>
        <dbReference type="ARBA" id="ARBA00023157"/>
    </source>
</evidence>
<dbReference type="FunFam" id="2.10.90.10:FF:000021">
    <property type="entry name" value="vascular endothelial growth factor D"/>
    <property type="match status" value="1"/>
</dbReference>
<dbReference type="GO" id="GO:0002040">
    <property type="term" value="P:sprouting angiogenesis"/>
    <property type="evidence" value="ECO:0007669"/>
    <property type="project" value="TreeGrafter"/>
</dbReference>
<evidence type="ECO:0000313" key="21">
    <source>
        <dbReference type="Proteomes" id="UP000694569"/>
    </source>
</evidence>
<keyword evidence="9" id="KW-0221">Differentiation</keyword>
<name>A0A8C5LY11_9ANUR</name>